<gene>
    <name evidence="9" type="ORF">ACFOUO_11890</name>
</gene>
<dbReference type="InterPro" id="IPR043129">
    <property type="entry name" value="ATPase_NBD"/>
</dbReference>
<protein>
    <recommendedName>
        <fullName evidence="3">Glucokinase</fullName>
        <ecNumber evidence="2">2.7.1.2</ecNumber>
    </recommendedName>
    <alternativeName>
        <fullName evidence="8">Glucose kinase</fullName>
    </alternativeName>
</protein>
<evidence type="ECO:0000256" key="1">
    <source>
        <dbReference type="ARBA" id="ARBA00006479"/>
    </source>
</evidence>
<evidence type="ECO:0000256" key="6">
    <source>
        <dbReference type="ARBA" id="ARBA00022777"/>
    </source>
</evidence>
<keyword evidence="5" id="KW-0547">Nucleotide-binding</keyword>
<comment type="similarity">
    <text evidence="1">Belongs to the ROK (NagC/XylR) family.</text>
</comment>
<dbReference type="SUPFAM" id="SSF53067">
    <property type="entry name" value="Actin-like ATPase domain"/>
    <property type="match status" value="1"/>
</dbReference>
<dbReference type="PANTHER" id="PTHR18964">
    <property type="entry name" value="ROK (REPRESSOR, ORF, KINASE) FAMILY"/>
    <property type="match status" value="1"/>
</dbReference>
<accession>A0ABV8JEZ7</accession>
<evidence type="ECO:0000256" key="8">
    <source>
        <dbReference type="ARBA" id="ARBA00032386"/>
    </source>
</evidence>
<dbReference type="RefSeq" id="WP_380705314.1">
    <property type="nucleotide sequence ID" value="NZ_JBHSAP010000015.1"/>
</dbReference>
<dbReference type="InterPro" id="IPR049874">
    <property type="entry name" value="ROK_cs"/>
</dbReference>
<dbReference type="EC" id="2.7.1.2" evidence="2"/>
<evidence type="ECO:0000256" key="5">
    <source>
        <dbReference type="ARBA" id="ARBA00022741"/>
    </source>
</evidence>
<dbReference type="Proteomes" id="UP001595843">
    <property type="component" value="Unassembled WGS sequence"/>
</dbReference>
<evidence type="ECO:0000313" key="9">
    <source>
        <dbReference type="EMBL" id="MFC4077503.1"/>
    </source>
</evidence>
<comment type="caution">
    <text evidence="9">The sequence shown here is derived from an EMBL/GenBank/DDBJ whole genome shotgun (WGS) entry which is preliminary data.</text>
</comment>
<evidence type="ECO:0000256" key="7">
    <source>
        <dbReference type="ARBA" id="ARBA00022840"/>
    </source>
</evidence>
<keyword evidence="6" id="KW-0418">Kinase</keyword>
<sequence>MAKRYIGIDLGGTSMKLGIVDEKGQLLYKMEEPTLTDEKAESGISRMAKSIRRLADETDTPWEEVGGLGLGLPGFLDIPGGKILRLTNIPWENVSIKEILEEELRVPVAIDNDANVAAMGEAWSGAGASFSDLICVTLGTGVGGGIIVGGQLVHGVSGLAGEIGHIQVVEDGSLCGCGQYGCVETISSATGMVRLVKEAISEGRQTSLAAKKEKLTARDIFEAAKEHDAVAIHVIDEATVALARVLAILSVVNNPEAFIIGGGVSQAGELLFRPLTEAYTRRCLSHASAGVQILPAQLGNDAGIIGAAGLTAKQKMNRRMA</sequence>
<dbReference type="InterPro" id="IPR004654">
    <property type="entry name" value="ROK_glcA"/>
</dbReference>
<evidence type="ECO:0000256" key="3">
    <source>
        <dbReference type="ARBA" id="ARBA00014701"/>
    </source>
</evidence>
<dbReference type="Pfam" id="PF00480">
    <property type="entry name" value="ROK"/>
    <property type="match status" value="1"/>
</dbReference>
<organism evidence="9 10">
    <name type="scientific">Salinithrix halophila</name>
    <dbReference type="NCBI Taxonomy" id="1485204"/>
    <lineage>
        <taxon>Bacteria</taxon>
        <taxon>Bacillati</taxon>
        <taxon>Bacillota</taxon>
        <taxon>Bacilli</taxon>
        <taxon>Bacillales</taxon>
        <taxon>Thermoactinomycetaceae</taxon>
        <taxon>Salinithrix</taxon>
    </lineage>
</organism>
<dbReference type="GO" id="GO:0004340">
    <property type="term" value="F:glucokinase activity"/>
    <property type="evidence" value="ECO:0007669"/>
    <property type="project" value="UniProtKB-EC"/>
</dbReference>
<evidence type="ECO:0000256" key="4">
    <source>
        <dbReference type="ARBA" id="ARBA00022679"/>
    </source>
</evidence>
<reference evidence="10" key="1">
    <citation type="journal article" date="2019" name="Int. J. Syst. Evol. Microbiol.">
        <title>The Global Catalogue of Microorganisms (GCM) 10K type strain sequencing project: providing services to taxonomists for standard genome sequencing and annotation.</title>
        <authorList>
            <consortium name="The Broad Institute Genomics Platform"/>
            <consortium name="The Broad Institute Genome Sequencing Center for Infectious Disease"/>
            <person name="Wu L."/>
            <person name="Ma J."/>
        </authorList>
    </citation>
    <scope>NUCLEOTIDE SEQUENCE [LARGE SCALE GENOMIC DNA]</scope>
    <source>
        <strain evidence="10">IBRC-M 10813</strain>
    </source>
</reference>
<dbReference type="EMBL" id="JBHSAP010000015">
    <property type="protein sequence ID" value="MFC4077503.1"/>
    <property type="molecule type" value="Genomic_DNA"/>
</dbReference>
<evidence type="ECO:0000256" key="2">
    <source>
        <dbReference type="ARBA" id="ARBA00012323"/>
    </source>
</evidence>
<name>A0ABV8JEZ7_9BACL</name>
<keyword evidence="4 9" id="KW-0808">Transferase</keyword>
<dbReference type="InterPro" id="IPR000600">
    <property type="entry name" value="ROK"/>
</dbReference>
<dbReference type="PANTHER" id="PTHR18964:SF149">
    <property type="entry name" value="BIFUNCTIONAL UDP-N-ACETYLGLUCOSAMINE 2-EPIMERASE_N-ACETYLMANNOSAMINE KINASE"/>
    <property type="match status" value="1"/>
</dbReference>
<dbReference type="NCBIfam" id="TIGR00744">
    <property type="entry name" value="ROK_glcA_fam"/>
    <property type="match status" value="1"/>
</dbReference>
<evidence type="ECO:0000313" key="10">
    <source>
        <dbReference type="Proteomes" id="UP001595843"/>
    </source>
</evidence>
<proteinExistence type="inferred from homology"/>
<dbReference type="PROSITE" id="PS01125">
    <property type="entry name" value="ROK"/>
    <property type="match status" value="1"/>
</dbReference>
<dbReference type="Gene3D" id="3.30.420.40">
    <property type="match status" value="2"/>
</dbReference>
<keyword evidence="10" id="KW-1185">Reference proteome</keyword>
<keyword evidence="7" id="KW-0067">ATP-binding</keyword>